<evidence type="ECO:0000256" key="7">
    <source>
        <dbReference type="ARBA" id="ARBA00048493"/>
    </source>
</evidence>
<dbReference type="InterPro" id="IPR050065">
    <property type="entry name" value="GlmU-like"/>
</dbReference>
<evidence type="ECO:0000256" key="6">
    <source>
        <dbReference type="ARBA" id="ARBA00048247"/>
    </source>
</evidence>
<keyword evidence="5" id="KW-0012">Acyltransferase</keyword>
<comment type="similarity">
    <text evidence="1">In the C-terminal section; belongs to the transferase hexapeptide repeat family.</text>
</comment>
<comment type="caution">
    <text evidence="10">The sequence shown here is derived from an EMBL/GenBank/DDBJ whole genome shotgun (WGS) entry which is preliminary data.</text>
</comment>
<keyword evidence="3" id="KW-0808">Transferase</keyword>
<evidence type="ECO:0000256" key="2">
    <source>
        <dbReference type="ARBA" id="ARBA00007947"/>
    </source>
</evidence>
<comment type="catalytic activity">
    <reaction evidence="7">
        <text>N-acetyl-alpha-D-glucosamine 1-phosphate + UTP + H(+) = UDP-N-acetyl-alpha-D-glucosamine + diphosphate</text>
        <dbReference type="Rhea" id="RHEA:13509"/>
        <dbReference type="ChEBI" id="CHEBI:15378"/>
        <dbReference type="ChEBI" id="CHEBI:33019"/>
        <dbReference type="ChEBI" id="CHEBI:46398"/>
        <dbReference type="ChEBI" id="CHEBI:57705"/>
        <dbReference type="ChEBI" id="CHEBI:57776"/>
        <dbReference type="EC" id="2.7.7.23"/>
    </reaction>
</comment>
<evidence type="ECO:0000259" key="9">
    <source>
        <dbReference type="Pfam" id="PF12804"/>
    </source>
</evidence>
<feature type="domain" description="MobA-like NTP transferase" evidence="9">
    <location>
        <begin position="11"/>
        <end position="134"/>
    </location>
</feature>
<gene>
    <name evidence="10" type="ORF">A3J66_01340</name>
</gene>
<evidence type="ECO:0000256" key="4">
    <source>
        <dbReference type="ARBA" id="ARBA00022695"/>
    </source>
</evidence>
<evidence type="ECO:0000256" key="8">
    <source>
        <dbReference type="ARBA" id="ARBA00049628"/>
    </source>
</evidence>
<evidence type="ECO:0000256" key="5">
    <source>
        <dbReference type="ARBA" id="ARBA00023315"/>
    </source>
</evidence>
<evidence type="ECO:0000256" key="3">
    <source>
        <dbReference type="ARBA" id="ARBA00022679"/>
    </source>
</evidence>
<dbReference type="InterPro" id="IPR029044">
    <property type="entry name" value="Nucleotide-diphossugar_trans"/>
</dbReference>
<dbReference type="Pfam" id="PF12804">
    <property type="entry name" value="NTP_transf_3"/>
    <property type="match status" value="1"/>
</dbReference>
<dbReference type="SUPFAM" id="SSF53448">
    <property type="entry name" value="Nucleotide-diphospho-sugar transferases"/>
    <property type="match status" value="1"/>
</dbReference>
<dbReference type="PANTHER" id="PTHR43584">
    <property type="entry name" value="NUCLEOTIDYL TRANSFERASE"/>
    <property type="match status" value="1"/>
</dbReference>
<dbReference type="InterPro" id="IPR025877">
    <property type="entry name" value="MobA-like_NTP_Trfase"/>
</dbReference>
<evidence type="ECO:0000256" key="1">
    <source>
        <dbReference type="ARBA" id="ARBA00007707"/>
    </source>
</evidence>
<comment type="similarity">
    <text evidence="2">In the N-terminal section; belongs to the N-acetylglucosamine-1-phosphate uridyltransferase family.</text>
</comment>
<dbReference type="PANTHER" id="PTHR43584:SF3">
    <property type="entry name" value="BIFUNCTIONAL PROTEIN GLMU"/>
    <property type="match status" value="1"/>
</dbReference>
<evidence type="ECO:0000313" key="10">
    <source>
        <dbReference type="EMBL" id="OGH65672.1"/>
    </source>
</evidence>
<dbReference type="GO" id="GO:0003977">
    <property type="term" value="F:UDP-N-acetylglucosamine diphosphorylase activity"/>
    <property type="evidence" value="ECO:0007669"/>
    <property type="project" value="UniProtKB-EC"/>
</dbReference>
<comment type="function">
    <text evidence="8">Catalyzes the last two sequential reactions in the de novo biosynthetic pathway for UDP-N-acetylglucosamine (UDP-GlcNAc). The C-terminal domain catalyzes the transfer of acetyl group from acetyl coenzyme A to glucosamine-1-phosphate (GlcN-1-P) to produce N-acetylglucosamine-1-phosphate (GlcNAc-1-P), which is converted into UDP-GlcNAc by the transfer of uridine 5-monophosphate (from uridine 5-triphosphate), a reaction catalyzed by the N-terminal domain.</text>
</comment>
<dbReference type="Gene3D" id="3.90.550.10">
    <property type="entry name" value="Spore Coat Polysaccharide Biosynthesis Protein SpsA, Chain A"/>
    <property type="match status" value="1"/>
</dbReference>
<dbReference type="CDD" id="cd02540">
    <property type="entry name" value="GT2_GlmU_N_bac"/>
    <property type="match status" value="1"/>
</dbReference>
<sequence length="258" mass="28743">MNLASFPRIGVVILAAGKGTRMQSAIPKVMHELGGKPLIDHLVSHVEAAHVCEKPVVVVAADSNAVQEYLGERVVYVVQEHQRGTGDAVRVTESALRGAADHVVVLYGDMPFLSAESIRKLTDTHTQERNTLTFMTATTPDFDDWRSVFYAFGRVVRGASQNVKRVVELKDATETEKTIREVCTCYFCFDAEWLWSHLRLLSNSNAQGEYYLVDLVQMAIDEGERVGTVDVPLQEAVGINSKQDFDAVFHSLEVHYED</sequence>
<keyword evidence="4" id="KW-0548">Nucleotidyltransferase</keyword>
<organism evidence="10 11">
    <name type="scientific">Candidatus Magasanikbacteria bacterium RIFCSPHIGHO2_02_FULL_47_14</name>
    <dbReference type="NCBI Taxonomy" id="1798680"/>
    <lineage>
        <taxon>Bacteria</taxon>
        <taxon>Candidatus Magasanikiibacteriota</taxon>
    </lineage>
</organism>
<dbReference type="Proteomes" id="UP000176282">
    <property type="component" value="Unassembled WGS sequence"/>
</dbReference>
<name>A0A1F6M1Z4_9BACT</name>
<dbReference type="AlphaFoldDB" id="A0A1F6M1Z4"/>
<dbReference type="GO" id="GO:0019134">
    <property type="term" value="F:glucosamine-1-phosphate N-acetyltransferase activity"/>
    <property type="evidence" value="ECO:0007669"/>
    <property type="project" value="UniProtKB-EC"/>
</dbReference>
<proteinExistence type="inferred from homology"/>
<dbReference type="STRING" id="1798680.A3J66_01340"/>
<protein>
    <recommendedName>
        <fullName evidence="9">MobA-like NTP transferase domain-containing protein</fullName>
    </recommendedName>
</protein>
<comment type="catalytic activity">
    <reaction evidence="6">
        <text>alpha-D-glucosamine 1-phosphate + acetyl-CoA = N-acetyl-alpha-D-glucosamine 1-phosphate + CoA + H(+)</text>
        <dbReference type="Rhea" id="RHEA:13725"/>
        <dbReference type="ChEBI" id="CHEBI:15378"/>
        <dbReference type="ChEBI" id="CHEBI:57287"/>
        <dbReference type="ChEBI" id="CHEBI:57288"/>
        <dbReference type="ChEBI" id="CHEBI:57776"/>
        <dbReference type="ChEBI" id="CHEBI:58516"/>
        <dbReference type="EC" id="2.3.1.157"/>
    </reaction>
</comment>
<accession>A0A1F6M1Z4</accession>
<evidence type="ECO:0000313" key="11">
    <source>
        <dbReference type="Proteomes" id="UP000176282"/>
    </source>
</evidence>
<reference evidence="10 11" key="1">
    <citation type="journal article" date="2016" name="Nat. Commun.">
        <title>Thousands of microbial genomes shed light on interconnected biogeochemical processes in an aquifer system.</title>
        <authorList>
            <person name="Anantharaman K."/>
            <person name="Brown C.T."/>
            <person name="Hug L.A."/>
            <person name="Sharon I."/>
            <person name="Castelle C.J."/>
            <person name="Probst A.J."/>
            <person name="Thomas B.C."/>
            <person name="Singh A."/>
            <person name="Wilkins M.J."/>
            <person name="Karaoz U."/>
            <person name="Brodie E.L."/>
            <person name="Williams K.H."/>
            <person name="Hubbard S.S."/>
            <person name="Banfield J.F."/>
        </authorList>
    </citation>
    <scope>NUCLEOTIDE SEQUENCE [LARGE SCALE GENOMIC DNA]</scope>
</reference>
<dbReference type="EMBL" id="MFQB01000046">
    <property type="protein sequence ID" value="OGH65672.1"/>
    <property type="molecule type" value="Genomic_DNA"/>
</dbReference>